<dbReference type="Proteomes" id="UP000053237">
    <property type="component" value="Unassembled WGS sequence"/>
</dbReference>
<feature type="compositionally biased region" description="Basic and acidic residues" evidence="1">
    <location>
        <begin position="300"/>
        <end position="317"/>
    </location>
</feature>
<feature type="compositionally biased region" description="Basic and acidic residues" evidence="1">
    <location>
        <begin position="207"/>
        <end position="218"/>
    </location>
</feature>
<evidence type="ECO:0000313" key="2">
    <source>
        <dbReference type="EMBL" id="CCI47697.1"/>
    </source>
</evidence>
<gene>
    <name evidence="2" type="ORF">BN9_087130</name>
</gene>
<accession>A0A024GMC8</accession>
<evidence type="ECO:0000313" key="3">
    <source>
        <dbReference type="Proteomes" id="UP000053237"/>
    </source>
</evidence>
<dbReference type="AlphaFoldDB" id="A0A024GMC8"/>
<feature type="compositionally biased region" description="Polar residues" evidence="1">
    <location>
        <begin position="162"/>
        <end position="187"/>
    </location>
</feature>
<feature type="compositionally biased region" description="Basic and acidic residues" evidence="1">
    <location>
        <begin position="189"/>
        <end position="200"/>
    </location>
</feature>
<organism evidence="2 3">
    <name type="scientific">Albugo candida</name>
    <dbReference type="NCBI Taxonomy" id="65357"/>
    <lineage>
        <taxon>Eukaryota</taxon>
        <taxon>Sar</taxon>
        <taxon>Stramenopiles</taxon>
        <taxon>Oomycota</taxon>
        <taxon>Peronosporomycetes</taxon>
        <taxon>Albuginales</taxon>
        <taxon>Albuginaceae</taxon>
        <taxon>Albugo</taxon>
    </lineage>
</organism>
<feature type="region of interest" description="Disordered" evidence="1">
    <location>
        <begin position="157"/>
        <end position="342"/>
    </location>
</feature>
<feature type="compositionally biased region" description="Basic and acidic residues" evidence="1">
    <location>
        <begin position="244"/>
        <end position="288"/>
    </location>
</feature>
<proteinExistence type="predicted"/>
<dbReference type="EMBL" id="CAIX01000182">
    <property type="protein sequence ID" value="CCI47697.1"/>
    <property type="molecule type" value="Genomic_DNA"/>
</dbReference>
<protein>
    <submittedName>
        <fullName evidence="2">Uncharacterized protein</fullName>
    </submittedName>
</protein>
<comment type="caution">
    <text evidence="2">The sequence shown here is derived from an EMBL/GenBank/DDBJ whole genome shotgun (WGS) entry which is preliminary data.</text>
</comment>
<dbReference type="InParanoid" id="A0A024GMC8"/>
<reference evidence="2 3" key="1">
    <citation type="submission" date="2012-05" db="EMBL/GenBank/DDBJ databases">
        <title>Recombination and specialization in a pathogen metapopulation.</title>
        <authorList>
            <person name="Gardiner A."/>
            <person name="Kemen E."/>
            <person name="Schultz-Larsen T."/>
            <person name="MacLean D."/>
            <person name="Van Oosterhout C."/>
            <person name="Jones J.D.G."/>
        </authorList>
    </citation>
    <scope>NUCLEOTIDE SEQUENCE [LARGE SCALE GENOMIC DNA]</scope>
    <source>
        <strain evidence="2 3">Ac Nc2</strain>
    </source>
</reference>
<sequence length="342" mass="41405">MEDHFDRIRANLIRCEKCNEDFFFDYLRHPRYFVTHFKTCHLKNLLYRFNGFSEEENQKIRFGPRRKRDAHAWFGQLKSTEKRMISMQDNKWSEILERACWSCRLCNDGKLDLTHIFELSDYGRVQAFLHLRQSHDKVYQAFLQSLPTIAPEYYRTTRPQRESSTFETHSLQPQSVPFNTPHTTAPSRTAKERVAEAERSRLRRLRATSEDKQQEALRSKRRREAMTPAQRQADYERRKRKKRMMMEAERSKQRREQANEEMRLKEVLRSRERRKNATEEQRRKEALRSRMRRANATQEQKQKERERCRKRYEEKKKLQNGNVGNEMWKESSAFDVSGLATV</sequence>
<evidence type="ECO:0000256" key="1">
    <source>
        <dbReference type="SAM" id="MobiDB-lite"/>
    </source>
</evidence>
<dbReference type="OrthoDB" id="124228at2759"/>
<keyword evidence="3" id="KW-1185">Reference proteome</keyword>
<name>A0A024GMC8_9STRA</name>